<feature type="transmembrane region" description="Helical" evidence="7">
    <location>
        <begin position="100"/>
        <end position="122"/>
    </location>
</feature>
<evidence type="ECO:0000256" key="6">
    <source>
        <dbReference type="SAM" id="Coils"/>
    </source>
</evidence>
<keyword evidence="6" id="KW-0175">Coiled coil</keyword>
<feature type="coiled-coil region" evidence="6">
    <location>
        <begin position="268"/>
        <end position="325"/>
    </location>
</feature>
<organism evidence="8 9">
    <name type="scientific">Membranihabitans marinus</name>
    <dbReference type="NCBI Taxonomy" id="1227546"/>
    <lineage>
        <taxon>Bacteria</taxon>
        <taxon>Pseudomonadati</taxon>
        <taxon>Bacteroidota</taxon>
        <taxon>Saprospiria</taxon>
        <taxon>Saprospirales</taxon>
        <taxon>Saprospiraceae</taxon>
        <taxon>Membranihabitans</taxon>
    </lineage>
</organism>
<feature type="transmembrane region" description="Helical" evidence="7">
    <location>
        <begin position="482"/>
        <end position="503"/>
    </location>
</feature>
<keyword evidence="5 7" id="KW-0472">Membrane</keyword>
<dbReference type="EMBL" id="JAHVHU010000004">
    <property type="protein sequence ID" value="MBY5957091.1"/>
    <property type="molecule type" value="Genomic_DNA"/>
</dbReference>
<dbReference type="InterPro" id="IPR005495">
    <property type="entry name" value="LptG/LptF_permease"/>
</dbReference>
<dbReference type="GO" id="GO:0015920">
    <property type="term" value="P:lipopolysaccharide transport"/>
    <property type="evidence" value="ECO:0007669"/>
    <property type="project" value="TreeGrafter"/>
</dbReference>
<dbReference type="Proteomes" id="UP000753961">
    <property type="component" value="Unassembled WGS sequence"/>
</dbReference>
<keyword evidence="9" id="KW-1185">Reference proteome</keyword>
<dbReference type="GO" id="GO:0043190">
    <property type="term" value="C:ATP-binding cassette (ABC) transporter complex"/>
    <property type="evidence" value="ECO:0007669"/>
    <property type="project" value="TreeGrafter"/>
</dbReference>
<dbReference type="PANTHER" id="PTHR33529">
    <property type="entry name" value="SLR0882 PROTEIN-RELATED"/>
    <property type="match status" value="1"/>
</dbReference>
<evidence type="ECO:0000256" key="4">
    <source>
        <dbReference type="ARBA" id="ARBA00022989"/>
    </source>
</evidence>
<protein>
    <submittedName>
        <fullName evidence="8">LptF/LptG family permease</fullName>
    </submittedName>
</protein>
<evidence type="ECO:0000256" key="7">
    <source>
        <dbReference type="SAM" id="Phobius"/>
    </source>
</evidence>
<evidence type="ECO:0000256" key="2">
    <source>
        <dbReference type="ARBA" id="ARBA00022475"/>
    </source>
</evidence>
<dbReference type="RefSeq" id="WP_222578615.1">
    <property type="nucleotide sequence ID" value="NZ_JAHVHU010000004.1"/>
</dbReference>
<evidence type="ECO:0000256" key="1">
    <source>
        <dbReference type="ARBA" id="ARBA00004651"/>
    </source>
</evidence>
<evidence type="ECO:0000313" key="8">
    <source>
        <dbReference type="EMBL" id="MBY5957091.1"/>
    </source>
</evidence>
<name>A0A953HV50_9BACT</name>
<comment type="subcellular location">
    <subcellularLocation>
        <location evidence="1">Cell membrane</location>
        <topology evidence="1">Multi-pass membrane protein</topology>
    </subcellularLocation>
</comment>
<sequence length="566" mass="64120">MKKLDRLILFEILPVFIVSFLISAFVLMMQFMFLYIDDIAGKGVGILVIMEFIFYLTLTFIPLALPISVLIASVMVYGALGERYELASIKSAGISYQRMLAPTLVFSVFVALFSFIASEYIIPVANVKARSRLFDMSTKKPTLNIKEGIFNNDFEGYGIRVGEKDADGSHIRDIILYDYSSNYKGSSSIIIAEKGQMVITPDESAFVMVLENGRQYQEVKRYNRGQAANEPFMVTHFNKYQKAFDLSDFQLQSTNENYFKNHESTMNTAQLRSTIDSTKTRLNNLQDRVDLEMSYELPFIRSAILEKREQEKQREKDSLAQVEKDSLLLDSVQLDTDTTIAAMDSVDTDEPEEDTVELLTKSSTIINPNRTIDVSGEEGMKAYDAFSWKHLTPTYLASLPSDSLLMEVIPGVNKSDMVSSLRSNLQSMKDQISYRSKQMDSDHRKIIKSTYELHFKFALAISCILFVLVGGAMGSIVRKGGFGYSLLISIVFFVAFIMMTILFRKTSEGGRISPVLAAYLPVLILLPIGVFLVYKAVKDSKMALDVDRIRAWVLKFVNRRKMQKEM</sequence>
<evidence type="ECO:0000313" key="9">
    <source>
        <dbReference type="Proteomes" id="UP000753961"/>
    </source>
</evidence>
<feature type="transmembrane region" description="Helical" evidence="7">
    <location>
        <begin position="453"/>
        <end position="476"/>
    </location>
</feature>
<comment type="caution">
    <text evidence="8">The sequence shown here is derived from an EMBL/GenBank/DDBJ whole genome shotgun (WGS) entry which is preliminary data.</text>
</comment>
<gene>
    <name evidence="8" type="ORF">KUV50_03015</name>
</gene>
<keyword evidence="4 7" id="KW-1133">Transmembrane helix</keyword>
<proteinExistence type="predicted"/>
<feature type="transmembrane region" description="Helical" evidence="7">
    <location>
        <begin position="63"/>
        <end position="80"/>
    </location>
</feature>
<evidence type="ECO:0000256" key="5">
    <source>
        <dbReference type="ARBA" id="ARBA00023136"/>
    </source>
</evidence>
<dbReference type="Pfam" id="PF03739">
    <property type="entry name" value="LptF_LptG"/>
    <property type="match status" value="2"/>
</dbReference>
<feature type="transmembrane region" description="Helical" evidence="7">
    <location>
        <begin position="515"/>
        <end position="534"/>
    </location>
</feature>
<dbReference type="AlphaFoldDB" id="A0A953HV50"/>
<evidence type="ECO:0000256" key="3">
    <source>
        <dbReference type="ARBA" id="ARBA00022692"/>
    </source>
</evidence>
<reference evidence="8" key="1">
    <citation type="submission" date="2021-06" db="EMBL/GenBank/DDBJ databases">
        <title>44 bacteria genomes isolated from Dapeng, Shenzhen.</title>
        <authorList>
            <person name="Zheng W."/>
            <person name="Yu S."/>
            <person name="Huang Y."/>
        </authorList>
    </citation>
    <scope>NUCLEOTIDE SEQUENCE</scope>
    <source>
        <strain evidence="8">DP5N28-2</strain>
    </source>
</reference>
<keyword evidence="3 7" id="KW-0812">Transmembrane</keyword>
<dbReference type="PANTHER" id="PTHR33529:SF6">
    <property type="entry name" value="YJGP_YJGQ FAMILY PERMEASE"/>
    <property type="match status" value="1"/>
</dbReference>
<feature type="transmembrane region" description="Helical" evidence="7">
    <location>
        <begin position="12"/>
        <end position="33"/>
    </location>
</feature>
<accession>A0A953HV50</accession>
<keyword evidence="2" id="KW-1003">Cell membrane</keyword>
<feature type="transmembrane region" description="Helical" evidence="7">
    <location>
        <begin position="39"/>
        <end position="56"/>
    </location>
</feature>